<organism evidence="6 7">
    <name type="scientific">Candidatus Avelusimicrobium gallicola</name>
    <dbReference type="NCBI Taxonomy" id="2562704"/>
    <lineage>
        <taxon>Bacteria</taxon>
        <taxon>Pseudomonadati</taxon>
        <taxon>Elusimicrobiota</taxon>
        <taxon>Elusimicrobia</taxon>
        <taxon>Elusimicrobiales</taxon>
        <taxon>Elusimicrobiaceae</taxon>
        <taxon>Candidatus Avelusimicrobium</taxon>
    </lineage>
</organism>
<dbReference type="SUPFAM" id="SSF57716">
    <property type="entry name" value="Glucocorticoid receptor-like (DNA-binding domain)"/>
    <property type="match status" value="1"/>
</dbReference>
<name>A0A1Y4DCF4_9BACT</name>
<evidence type="ECO:0000313" key="6">
    <source>
        <dbReference type="EMBL" id="OUO56555.1"/>
    </source>
</evidence>
<dbReference type="Pfam" id="PF01258">
    <property type="entry name" value="zf-dskA_traR"/>
    <property type="match status" value="1"/>
</dbReference>
<evidence type="ECO:0000256" key="3">
    <source>
        <dbReference type="ARBA" id="ARBA00022833"/>
    </source>
</evidence>
<reference evidence="7" key="1">
    <citation type="submission" date="2017-04" db="EMBL/GenBank/DDBJ databases">
        <title>Function of individual gut microbiota members based on whole genome sequencing of pure cultures obtained from chicken caecum.</title>
        <authorList>
            <person name="Medvecky M."/>
            <person name="Cejkova D."/>
            <person name="Polansky O."/>
            <person name="Karasova D."/>
            <person name="Kubasova T."/>
            <person name="Cizek A."/>
            <person name="Rychlik I."/>
        </authorList>
    </citation>
    <scope>NUCLEOTIDE SEQUENCE [LARGE SCALE GENOMIC DNA]</scope>
    <source>
        <strain evidence="7">An273</strain>
    </source>
</reference>
<dbReference type="PANTHER" id="PTHR33823:SF4">
    <property type="entry name" value="GENERAL STRESS PROTEIN 16O"/>
    <property type="match status" value="1"/>
</dbReference>
<feature type="domain" description="Zinc finger DksA/TraR C4-type" evidence="5">
    <location>
        <begin position="156"/>
        <end position="191"/>
    </location>
</feature>
<dbReference type="Proteomes" id="UP000196368">
    <property type="component" value="Unassembled WGS sequence"/>
</dbReference>
<keyword evidence="1" id="KW-0479">Metal-binding</keyword>
<comment type="caution">
    <text evidence="6">The sequence shown here is derived from an EMBL/GenBank/DDBJ whole genome shotgun (WGS) entry which is preliminary data.</text>
</comment>
<gene>
    <name evidence="6" type="ORF">B5F75_05010</name>
</gene>
<dbReference type="InterPro" id="IPR037187">
    <property type="entry name" value="DnaK_N"/>
</dbReference>
<protein>
    <recommendedName>
        <fullName evidence="5">Zinc finger DksA/TraR C4-type domain-containing protein</fullName>
    </recommendedName>
</protein>
<dbReference type="PROSITE" id="PS51128">
    <property type="entry name" value="ZF_DKSA_2"/>
    <property type="match status" value="1"/>
</dbReference>
<dbReference type="SUPFAM" id="SSF109635">
    <property type="entry name" value="DnaK suppressor protein DksA, alpha-hairpin domain"/>
    <property type="match status" value="1"/>
</dbReference>
<dbReference type="Gene3D" id="1.20.120.910">
    <property type="entry name" value="DksA, coiled-coil domain"/>
    <property type="match status" value="1"/>
</dbReference>
<dbReference type="InterPro" id="IPR000962">
    <property type="entry name" value="Znf_DskA_TraR"/>
</dbReference>
<dbReference type="GO" id="GO:0008270">
    <property type="term" value="F:zinc ion binding"/>
    <property type="evidence" value="ECO:0007669"/>
    <property type="project" value="UniProtKB-KW"/>
</dbReference>
<keyword evidence="3" id="KW-0862">Zinc</keyword>
<dbReference type="PROSITE" id="PS01102">
    <property type="entry name" value="ZF_DKSA_1"/>
    <property type="match status" value="1"/>
</dbReference>
<evidence type="ECO:0000256" key="1">
    <source>
        <dbReference type="ARBA" id="ARBA00022723"/>
    </source>
</evidence>
<dbReference type="EMBL" id="NFJD01000003">
    <property type="protein sequence ID" value="OUO56555.1"/>
    <property type="molecule type" value="Genomic_DNA"/>
</dbReference>
<keyword evidence="7" id="KW-1185">Reference proteome</keyword>
<dbReference type="AlphaFoldDB" id="A0A1Y4DCF4"/>
<sequence length="194" mass="22327">MQGLGTFEKRILCSRPRPGRRVLLYESGWEKAFFKRGLKKKFFFAKLIKQCPENPSLPPHQFFPTGVFFMVTKKTNKEALTAAELKEIKKHLLELKEDAAARLKEKKNMDMPEAEVGDPIDDASKSLDKEILFELSGNAHSTIEQIEAALRKIDKGIYGTCEYCRQPISKKRIKALPFARYCINCQHSTEKHHE</sequence>
<evidence type="ECO:0000256" key="2">
    <source>
        <dbReference type="ARBA" id="ARBA00022771"/>
    </source>
</evidence>
<keyword evidence="2" id="KW-0863">Zinc-finger</keyword>
<dbReference type="InterPro" id="IPR020458">
    <property type="entry name" value="Znf_DskA_TraR_CS"/>
</dbReference>
<dbReference type="PANTHER" id="PTHR33823">
    <property type="entry name" value="RNA POLYMERASE-BINDING TRANSCRIPTION FACTOR DKSA-RELATED"/>
    <property type="match status" value="1"/>
</dbReference>
<evidence type="ECO:0000313" key="7">
    <source>
        <dbReference type="Proteomes" id="UP000196368"/>
    </source>
</evidence>
<evidence type="ECO:0000256" key="4">
    <source>
        <dbReference type="PROSITE-ProRule" id="PRU00510"/>
    </source>
</evidence>
<feature type="zinc finger region" description="dksA C4-type" evidence="4">
    <location>
        <begin position="161"/>
        <end position="185"/>
    </location>
</feature>
<accession>A0A1Y4DCF4</accession>
<evidence type="ECO:0000259" key="5">
    <source>
        <dbReference type="Pfam" id="PF01258"/>
    </source>
</evidence>
<proteinExistence type="predicted"/>